<organism evidence="1 2">
    <name type="scientific">Caerostris extrusa</name>
    <name type="common">Bark spider</name>
    <name type="synonym">Caerostris bankana</name>
    <dbReference type="NCBI Taxonomy" id="172846"/>
    <lineage>
        <taxon>Eukaryota</taxon>
        <taxon>Metazoa</taxon>
        <taxon>Ecdysozoa</taxon>
        <taxon>Arthropoda</taxon>
        <taxon>Chelicerata</taxon>
        <taxon>Arachnida</taxon>
        <taxon>Araneae</taxon>
        <taxon>Araneomorphae</taxon>
        <taxon>Entelegynae</taxon>
        <taxon>Araneoidea</taxon>
        <taxon>Araneidae</taxon>
        <taxon>Caerostris</taxon>
    </lineage>
</organism>
<dbReference type="Proteomes" id="UP001054945">
    <property type="component" value="Unassembled WGS sequence"/>
</dbReference>
<dbReference type="EMBL" id="BPLR01008662">
    <property type="protein sequence ID" value="GIY26288.1"/>
    <property type="molecule type" value="Genomic_DNA"/>
</dbReference>
<comment type="caution">
    <text evidence="1">The sequence shown here is derived from an EMBL/GenBank/DDBJ whole genome shotgun (WGS) entry which is preliminary data.</text>
</comment>
<accession>A0AAV4RVB6</accession>
<evidence type="ECO:0000313" key="1">
    <source>
        <dbReference type="EMBL" id="GIY26288.1"/>
    </source>
</evidence>
<gene>
    <name evidence="1" type="ORF">CEXT_82301</name>
</gene>
<proteinExistence type="predicted"/>
<sequence>MYCFYSLKLGTTQIEFLPSLSYKSLRVRSSIAADTLKVPIYHDRKKPQITSSWLGFLRGSAEKEQQSLYEVVFRLLDFTEKLPFSIFTNFFHEYDFWNVVGLSSEMAGVECGTGFVADVVFSSWYFLDRVHWIKVSMF</sequence>
<dbReference type="AlphaFoldDB" id="A0AAV4RVB6"/>
<keyword evidence="2" id="KW-1185">Reference proteome</keyword>
<protein>
    <submittedName>
        <fullName evidence="1">Uncharacterized protein</fullName>
    </submittedName>
</protein>
<evidence type="ECO:0000313" key="2">
    <source>
        <dbReference type="Proteomes" id="UP001054945"/>
    </source>
</evidence>
<reference evidence="1 2" key="1">
    <citation type="submission" date="2021-06" db="EMBL/GenBank/DDBJ databases">
        <title>Caerostris extrusa draft genome.</title>
        <authorList>
            <person name="Kono N."/>
            <person name="Arakawa K."/>
        </authorList>
    </citation>
    <scope>NUCLEOTIDE SEQUENCE [LARGE SCALE GENOMIC DNA]</scope>
</reference>
<name>A0AAV4RVB6_CAEEX</name>